<keyword evidence="1" id="KW-0812">Transmembrane</keyword>
<dbReference type="STRING" id="1477437.SAMN05444682_105303"/>
<evidence type="ECO:0000313" key="3">
    <source>
        <dbReference type="Proteomes" id="UP000198670"/>
    </source>
</evidence>
<accession>A0A1I3KU99</accession>
<feature type="transmembrane region" description="Helical" evidence="1">
    <location>
        <begin position="39"/>
        <end position="59"/>
    </location>
</feature>
<proteinExistence type="predicted"/>
<keyword evidence="1" id="KW-1133">Transmembrane helix</keyword>
<evidence type="ECO:0000256" key="1">
    <source>
        <dbReference type="SAM" id="Phobius"/>
    </source>
</evidence>
<feature type="transmembrane region" description="Helical" evidence="1">
    <location>
        <begin position="16"/>
        <end position="33"/>
    </location>
</feature>
<dbReference type="Proteomes" id="UP000198670">
    <property type="component" value="Unassembled WGS sequence"/>
</dbReference>
<dbReference type="OrthoDB" id="798846at2"/>
<keyword evidence="1" id="KW-0472">Membrane</keyword>
<dbReference type="AlphaFoldDB" id="A0A1I3KU99"/>
<evidence type="ECO:0008006" key="4">
    <source>
        <dbReference type="Google" id="ProtNLM"/>
    </source>
</evidence>
<keyword evidence="3" id="KW-1185">Reference proteome</keyword>
<dbReference type="EMBL" id="FOQO01000005">
    <property type="protein sequence ID" value="SFI75950.1"/>
    <property type="molecule type" value="Genomic_DNA"/>
</dbReference>
<gene>
    <name evidence="2" type="ORF">SAMN05444682_105303</name>
</gene>
<reference evidence="2 3" key="1">
    <citation type="submission" date="2016-10" db="EMBL/GenBank/DDBJ databases">
        <authorList>
            <person name="de Groot N.N."/>
        </authorList>
    </citation>
    <scope>NUCLEOTIDE SEQUENCE [LARGE SCALE GENOMIC DNA]</scope>
    <source>
        <strain evidence="2 3">RK1</strain>
    </source>
</reference>
<dbReference type="RefSeq" id="WP_143072915.1">
    <property type="nucleotide sequence ID" value="NZ_FOQO01000005.1"/>
</dbReference>
<sequence>MEKHIEEPSTEKNITGYFYLLGAVFGGLTGGYIQESFLGAIIGIVVGVALAGFFVGNLLKGREHDR</sequence>
<organism evidence="2 3">
    <name type="scientific">Parapedobacter indicus</name>
    <dbReference type="NCBI Taxonomy" id="1477437"/>
    <lineage>
        <taxon>Bacteria</taxon>
        <taxon>Pseudomonadati</taxon>
        <taxon>Bacteroidota</taxon>
        <taxon>Sphingobacteriia</taxon>
        <taxon>Sphingobacteriales</taxon>
        <taxon>Sphingobacteriaceae</taxon>
        <taxon>Parapedobacter</taxon>
    </lineage>
</organism>
<evidence type="ECO:0000313" key="2">
    <source>
        <dbReference type="EMBL" id="SFI75950.1"/>
    </source>
</evidence>
<protein>
    <recommendedName>
        <fullName evidence="4">Glycine zipper</fullName>
    </recommendedName>
</protein>
<name>A0A1I3KU99_9SPHI</name>